<keyword evidence="8 20" id="KW-0808">Transferase</keyword>
<dbReference type="STRING" id="130081.M2XXY3"/>
<dbReference type="GO" id="GO:0006412">
    <property type="term" value="P:translation"/>
    <property type="evidence" value="ECO:0007669"/>
    <property type="project" value="InterPro"/>
</dbReference>
<keyword evidence="14" id="KW-0687">Ribonucleoprotein</keyword>
<dbReference type="InterPro" id="IPR027437">
    <property type="entry name" value="Rbsml_uS13_C"/>
</dbReference>
<protein>
    <recommendedName>
        <fullName evidence="16">Small ribosomal subunit protein uS11c</fullName>
        <ecNumber evidence="6">2.7.7.6</ecNumber>
    </recommendedName>
    <alternativeName>
        <fullName evidence="17">30S ribosomal protein S11, chloroplastic</fullName>
    </alternativeName>
    <alternativeName>
        <fullName evidence="15">Plastid-encoded RNA polymerase subunit alpha</fullName>
    </alternativeName>
</protein>
<dbReference type="GO" id="GO:0003735">
    <property type="term" value="F:structural constituent of ribosome"/>
    <property type="evidence" value="ECO:0007669"/>
    <property type="project" value="InterPro"/>
</dbReference>
<organism evidence="20 21">
    <name type="scientific">Galdieria sulphuraria</name>
    <name type="common">Red alga</name>
    <dbReference type="NCBI Taxonomy" id="130081"/>
    <lineage>
        <taxon>Eukaryota</taxon>
        <taxon>Rhodophyta</taxon>
        <taxon>Bangiophyceae</taxon>
        <taxon>Galdieriales</taxon>
        <taxon>Galdieriaceae</taxon>
        <taxon>Galdieria</taxon>
    </lineage>
</organism>
<dbReference type="InterPro" id="IPR019981">
    <property type="entry name" value="Ribosomal_uS11_bac-type"/>
</dbReference>
<keyword evidence="13" id="KW-0804">Transcription</keyword>
<dbReference type="Gene3D" id="4.10.910.10">
    <property type="entry name" value="30s ribosomal protein s13, domain 2"/>
    <property type="match status" value="1"/>
</dbReference>
<dbReference type="InterPro" id="IPR011773">
    <property type="entry name" value="DNA-dir_RpoA"/>
</dbReference>
<dbReference type="InterPro" id="IPR018102">
    <property type="entry name" value="Ribosomal_uS11_CS"/>
</dbReference>
<dbReference type="InterPro" id="IPR011262">
    <property type="entry name" value="DNA-dir_RNA_pol_insert"/>
</dbReference>
<dbReference type="SUPFAM" id="SSF55257">
    <property type="entry name" value="RBP11-like subunits of RNA polymerase"/>
    <property type="match status" value="1"/>
</dbReference>
<dbReference type="EMBL" id="KB454519">
    <property type="protein sequence ID" value="EME28488.1"/>
    <property type="molecule type" value="Genomic_DNA"/>
</dbReference>
<dbReference type="NCBIfam" id="TIGR03631">
    <property type="entry name" value="uS13_bact"/>
    <property type="match status" value="1"/>
</dbReference>
<evidence type="ECO:0000256" key="12">
    <source>
        <dbReference type="ARBA" id="ARBA00022980"/>
    </source>
</evidence>
<dbReference type="SUPFAM" id="SSF53137">
    <property type="entry name" value="Translational machinery components"/>
    <property type="match status" value="1"/>
</dbReference>
<dbReference type="GO" id="GO:0005840">
    <property type="term" value="C:ribosome"/>
    <property type="evidence" value="ECO:0007669"/>
    <property type="project" value="UniProtKB-KW"/>
</dbReference>
<evidence type="ECO:0000256" key="9">
    <source>
        <dbReference type="ARBA" id="ARBA00022695"/>
    </source>
</evidence>
<keyword evidence="21" id="KW-1185">Reference proteome</keyword>
<comment type="similarity">
    <text evidence="2">Belongs to the universal ribosomal protein uS11 family.</text>
</comment>
<evidence type="ECO:0000256" key="11">
    <source>
        <dbReference type="ARBA" id="ARBA00022884"/>
    </source>
</evidence>
<evidence type="ECO:0000256" key="13">
    <source>
        <dbReference type="ARBA" id="ARBA00023163"/>
    </source>
</evidence>
<dbReference type="NCBIfam" id="TIGR02027">
    <property type="entry name" value="rpoA"/>
    <property type="match status" value="1"/>
</dbReference>
<dbReference type="GO" id="GO:0005737">
    <property type="term" value="C:cytoplasm"/>
    <property type="evidence" value="ECO:0007669"/>
    <property type="project" value="UniProtKB-ARBA"/>
</dbReference>
<dbReference type="GO" id="GO:0046983">
    <property type="term" value="F:protein dimerization activity"/>
    <property type="evidence" value="ECO:0007669"/>
    <property type="project" value="InterPro"/>
</dbReference>
<comment type="similarity">
    <text evidence="3">Belongs to the RNA polymerase alpha chain family.</text>
</comment>
<dbReference type="Pfam" id="PF03118">
    <property type="entry name" value="RNA_pol_A_CTD"/>
    <property type="match status" value="1"/>
</dbReference>
<dbReference type="InterPro" id="IPR001971">
    <property type="entry name" value="Ribosomal_uS11"/>
</dbReference>
<evidence type="ECO:0000256" key="14">
    <source>
        <dbReference type="ARBA" id="ARBA00023274"/>
    </source>
</evidence>
<dbReference type="FunFam" id="3.30.420.80:FF:000001">
    <property type="entry name" value="30S ribosomal protein S11"/>
    <property type="match status" value="1"/>
</dbReference>
<dbReference type="Gene3D" id="3.30.1360.10">
    <property type="entry name" value="RNA polymerase, RBP11-like subunit"/>
    <property type="match status" value="1"/>
</dbReference>
<dbReference type="SMART" id="SM00662">
    <property type="entry name" value="RPOLD"/>
    <property type="match status" value="1"/>
</dbReference>
<dbReference type="GO" id="GO:1990904">
    <property type="term" value="C:ribonucleoprotein complex"/>
    <property type="evidence" value="ECO:0007669"/>
    <property type="project" value="UniProtKB-KW"/>
</dbReference>
<evidence type="ECO:0000256" key="18">
    <source>
        <dbReference type="ARBA" id="ARBA00048552"/>
    </source>
</evidence>
<dbReference type="EC" id="2.7.7.6" evidence="6"/>
<evidence type="ECO:0000256" key="4">
    <source>
        <dbReference type="ARBA" id="ARBA00008080"/>
    </source>
</evidence>
<evidence type="ECO:0000256" key="7">
    <source>
        <dbReference type="ARBA" id="ARBA00022478"/>
    </source>
</evidence>
<dbReference type="CDD" id="cd06928">
    <property type="entry name" value="RNAP_alpha_NTD"/>
    <property type="match status" value="1"/>
</dbReference>
<comment type="subunit">
    <text evidence="5">Part of the 30S ribosomal subunit.</text>
</comment>
<evidence type="ECO:0000256" key="3">
    <source>
        <dbReference type="ARBA" id="ARBA00007123"/>
    </source>
</evidence>
<dbReference type="InterPro" id="IPR036643">
    <property type="entry name" value="RNApol_insert_sf"/>
</dbReference>
<dbReference type="SUPFAM" id="SSF47789">
    <property type="entry name" value="C-terminal domain of RNA polymerase alpha subunit"/>
    <property type="match status" value="1"/>
</dbReference>
<comment type="similarity">
    <text evidence="4">Belongs to the universal ribosomal protein uS13 family.</text>
</comment>
<dbReference type="SUPFAM" id="SSF56553">
    <property type="entry name" value="Insert subdomain of RNA polymerase alpha subunit"/>
    <property type="match status" value="1"/>
</dbReference>
<comment type="function">
    <text evidence="1">DNA-dependent RNA polymerase catalyzes the transcription of DNA into RNA using the four ribonucleoside triphosphates as substrates.</text>
</comment>
<dbReference type="AlphaFoldDB" id="M2XXY3"/>
<dbReference type="FunFam" id="2.170.120.12:FF:000001">
    <property type="entry name" value="DNA-directed RNA polymerase subunit alpha"/>
    <property type="match status" value="1"/>
</dbReference>
<dbReference type="PANTHER" id="PTHR11759">
    <property type="entry name" value="40S RIBOSOMAL PROTEIN S14/30S RIBOSOMAL PROTEIN S11"/>
    <property type="match status" value="1"/>
</dbReference>
<evidence type="ECO:0000256" key="17">
    <source>
        <dbReference type="ARBA" id="ARBA00035513"/>
    </source>
</evidence>
<sequence length="540" mass="60870">MVRIAGIDLPKNKKVEIALTYIYGIGLPLAKQIVSNAKINSEKKIQDLDDKEIGNIRSIIEKHYQVEGDLRKFESLNIKRLIEIGSYRGKRHRLNLPVRGQRTRTNAKTLKKQKKNIYNGITHIKSTFNNTIVNITDINGNTIAWASAGQVGFKGAKKATPFAAQTTAEKAGKQALENGMRQTEIRINGPGSGRETAIRALQALGLKITTIKDITPIPHNGCRPPKRRRLQIECLESFNQNPTNQYGKFIIYPLNKGQGITLGNALRRIMLAELEGLAISSVRISGVNHEFTTVEGVREDVLDILLNLKQIIFKSDLDEPQFIRLKVSGPSIVTASDLELPTRLELVDPRQYIATIDNNTNLEMEMKIEKGKGYDLVNKKTGENLTESLKVDAVYMPIRKVMFHVKEQYNGESLLFEKLILEIITNGSITPKEAIIKASDIFIKMLEPLKEIAIESEEENKDNSQEEKKLHQVPIEELHLSVRAYNCLKRAQIFSVADLLDYSEEDLLEIKNFGYKSAEEVMQALQNYLGITLPKTKNKT</sequence>
<dbReference type="Proteomes" id="UP000030680">
    <property type="component" value="Unassembled WGS sequence"/>
</dbReference>
<keyword evidence="7 20" id="KW-0240">DNA-directed RNA polymerase</keyword>
<dbReference type="InterPro" id="IPR018269">
    <property type="entry name" value="Ribosomal_uS13_CS"/>
</dbReference>
<dbReference type="GO" id="GO:0000428">
    <property type="term" value="C:DNA-directed RNA polymerase complex"/>
    <property type="evidence" value="ECO:0007669"/>
    <property type="project" value="UniProtKB-KW"/>
</dbReference>
<dbReference type="Gene3D" id="3.30.420.80">
    <property type="entry name" value="Ribosomal protein S11"/>
    <property type="match status" value="1"/>
</dbReference>
<keyword evidence="11" id="KW-0694">RNA-binding</keyword>
<dbReference type="InterPro" id="IPR001892">
    <property type="entry name" value="Ribosomal_uS13"/>
</dbReference>
<evidence type="ECO:0000259" key="19">
    <source>
        <dbReference type="SMART" id="SM00662"/>
    </source>
</evidence>
<dbReference type="Gene3D" id="2.170.120.12">
    <property type="entry name" value="DNA-directed RNA polymerase, insert domain"/>
    <property type="match status" value="1"/>
</dbReference>
<dbReference type="KEGG" id="gsl:Gasu_40330"/>
<dbReference type="eggNOG" id="KOG3311">
    <property type="taxonomic scope" value="Eukaryota"/>
</dbReference>
<dbReference type="RefSeq" id="XP_005705008.1">
    <property type="nucleotide sequence ID" value="XM_005704951.1"/>
</dbReference>
<keyword evidence="9 20" id="KW-0548">Nucleotidyltransferase</keyword>
<keyword evidence="10" id="KW-0699">rRNA-binding</keyword>
<dbReference type="InterPro" id="IPR011263">
    <property type="entry name" value="DNA-dir_RNA_pol_RpoA/D/Rpb3"/>
</dbReference>
<dbReference type="eggNOG" id="KOG0408">
    <property type="taxonomic scope" value="Eukaryota"/>
</dbReference>
<dbReference type="GO" id="GO:0003899">
    <property type="term" value="F:DNA-directed RNA polymerase activity"/>
    <property type="evidence" value="ECO:0007669"/>
    <property type="project" value="UniProtKB-EC"/>
</dbReference>
<dbReference type="Gene3D" id="1.10.8.50">
    <property type="match status" value="1"/>
</dbReference>
<dbReference type="Gramene" id="EME28488">
    <property type="protein sequence ID" value="EME28488"/>
    <property type="gene ID" value="Gasu_40330"/>
</dbReference>
<accession>M2XXY3</accession>
<proteinExistence type="inferred from homology"/>
<dbReference type="InterPro" id="IPR019980">
    <property type="entry name" value="Ribosomal_uS13_bac-type"/>
</dbReference>
<comment type="catalytic activity">
    <reaction evidence="18">
        <text>RNA(n) + a ribonucleoside 5'-triphosphate = RNA(n+1) + diphosphate</text>
        <dbReference type="Rhea" id="RHEA:21248"/>
        <dbReference type="Rhea" id="RHEA-COMP:14527"/>
        <dbReference type="Rhea" id="RHEA-COMP:17342"/>
        <dbReference type="ChEBI" id="CHEBI:33019"/>
        <dbReference type="ChEBI" id="CHEBI:61557"/>
        <dbReference type="ChEBI" id="CHEBI:140395"/>
        <dbReference type="EC" id="2.7.7.6"/>
    </reaction>
</comment>
<evidence type="ECO:0000313" key="20">
    <source>
        <dbReference type="EMBL" id="EME28488.1"/>
    </source>
</evidence>
<dbReference type="PROSITE" id="PS50159">
    <property type="entry name" value="RIBOSOMAL_S13_2"/>
    <property type="match status" value="1"/>
</dbReference>
<dbReference type="GeneID" id="17087320"/>
<evidence type="ECO:0000256" key="8">
    <source>
        <dbReference type="ARBA" id="ARBA00022679"/>
    </source>
</evidence>
<keyword evidence="12" id="KW-0689">Ribosomal protein</keyword>
<dbReference type="OrthoDB" id="360088at2759"/>
<dbReference type="Pfam" id="PF00411">
    <property type="entry name" value="Ribosomal_S11"/>
    <property type="match status" value="1"/>
</dbReference>
<dbReference type="Pfam" id="PF01000">
    <property type="entry name" value="RNA_pol_A_bac"/>
    <property type="match status" value="1"/>
</dbReference>
<dbReference type="HAMAP" id="MF_01310">
    <property type="entry name" value="Ribosomal_uS11"/>
    <property type="match status" value="1"/>
</dbReference>
<evidence type="ECO:0000256" key="15">
    <source>
        <dbReference type="ARBA" id="ARBA00031776"/>
    </source>
</evidence>
<evidence type="ECO:0000256" key="10">
    <source>
        <dbReference type="ARBA" id="ARBA00022730"/>
    </source>
</evidence>
<dbReference type="GO" id="GO:0006351">
    <property type="term" value="P:DNA-templated transcription"/>
    <property type="evidence" value="ECO:0007669"/>
    <property type="project" value="InterPro"/>
</dbReference>
<feature type="domain" description="DNA-directed RNA polymerase RpoA/D/Rpb3-type" evidence="19">
    <location>
        <begin position="246"/>
        <end position="452"/>
    </location>
</feature>
<name>M2XXY3_GALSU</name>
<reference evidence="21" key="1">
    <citation type="journal article" date="2013" name="Science">
        <title>Gene transfer from bacteria and archaea facilitated evolution of an extremophilic eukaryote.</title>
        <authorList>
            <person name="Schonknecht G."/>
            <person name="Chen W.H."/>
            <person name="Ternes C.M."/>
            <person name="Barbier G.G."/>
            <person name="Shrestha R.P."/>
            <person name="Stanke M."/>
            <person name="Brautigam A."/>
            <person name="Baker B.J."/>
            <person name="Banfield J.F."/>
            <person name="Garavito R.M."/>
            <person name="Carr K."/>
            <person name="Wilkerson C."/>
            <person name="Rensing S.A."/>
            <person name="Gagneul D."/>
            <person name="Dickenson N.E."/>
            <person name="Oesterhelt C."/>
            <person name="Lercher M.J."/>
            <person name="Weber A.P."/>
        </authorList>
    </citation>
    <scope>NUCLEOTIDE SEQUENCE [LARGE SCALE GENOMIC DNA]</scope>
    <source>
        <strain evidence="21">074W</strain>
    </source>
</reference>
<dbReference type="PROSITE" id="PS00646">
    <property type="entry name" value="RIBOSOMAL_S13_1"/>
    <property type="match status" value="1"/>
</dbReference>
<dbReference type="NCBIfam" id="NF003516">
    <property type="entry name" value="PRK05182.2-2"/>
    <property type="match status" value="1"/>
</dbReference>
<dbReference type="PROSITE" id="PS00054">
    <property type="entry name" value="RIBOSOMAL_S11"/>
    <property type="match status" value="1"/>
</dbReference>
<evidence type="ECO:0000256" key="16">
    <source>
        <dbReference type="ARBA" id="ARBA00035260"/>
    </source>
</evidence>
<dbReference type="GO" id="GO:0003677">
    <property type="term" value="F:DNA binding"/>
    <property type="evidence" value="ECO:0007669"/>
    <property type="project" value="InterPro"/>
</dbReference>
<dbReference type="HAMAP" id="MF_00059">
    <property type="entry name" value="RNApol_bact_RpoA"/>
    <property type="match status" value="1"/>
</dbReference>
<dbReference type="GO" id="GO:0019843">
    <property type="term" value="F:rRNA binding"/>
    <property type="evidence" value="ECO:0007669"/>
    <property type="project" value="UniProtKB-KW"/>
</dbReference>
<dbReference type="InterPro" id="IPR010979">
    <property type="entry name" value="Ribosomal_uS13-like_H2TH"/>
</dbReference>
<dbReference type="Gene3D" id="1.10.150.20">
    <property type="entry name" value="5' to 3' exonuclease, C-terminal subdomain"/>
    <property type="match status" value="1"/>
</dbReference>
<dbReference type="InterPro" id="IPR036603">
    <property type="entry name" value="RBP11-like"/>
</dbReference>
<dbReference type="InterPro" id="IPR036967">
    <property type="entry name" value="Ribosomal_uS11_sf"/>
</dbReference>
<evidence type="ECO:0000256" key="1">
    <source>
        <dbReference type="ARBA" id="ARBA00004026"/>
    </source>
</evidence>
<dbReference type="Pfam" id="PF00416">
    <property type="entry name" value="Ribosomal_S13"/>
    <property type="match status" value="1"/>
</dbReference>
<dbReference type="NCBIfam" id="NF003698">
    <property type="entry name" value="PRK05309.1"/>
    <property type="match status" value="1"/>
</dbReference>
<dbReference type="NCBIfam" id="NF003519">
    <property type="entry name" value="PRK05182.2-5"/>
    <property type="match status" value="1"/>
</dbReference>
<dbReference type="FunFam" id="1.10.8.50:FF:000001">
    <property type="entry name" value="30S ribosomal protein S13"/>
    <property type="match status" value="1"/>
</dbReference>
<dbReference type="Pfam" id="PF01193">
    <property type="entry name" value="RNA_pol_L"/>
    <property type="match status" value="1"/>
</dbReference>
<dbReference type="SUPFAM" id="SSF46946">
    <property type="entry name" value="S13-like H2TH domain"/>
    <property type="match status" value="1"/>
</dbReference>
<evidence type="ECO:0000256" key="5">
    <source>
        <dbReference type="ARBA" id="ARBA00011458"/>
    </source>
</evidence>
<dbReference type="HAMAP" id="MF_01315">
    <property type="entry name" value="Ribosomal_uS13"/>
    <property type="match status" value="1"/>
</dbReference>
<evidence type="ECO:0000313" key="21">
    <source>
        <dbReference type="Proteomes" id="UP000030680"/>
    </source>
</evidence>
<evidence type="ECO:0000256" key="2">
    <source>
        <dbReference type="ARBA" id="ARBA00006194"/>
    </source>
</evidence>
<dbReference type="InterPro" id="IPR011260">
    <property type="entry name" value="RNAP_asu_C"/>
</dbReference>
<gene>
    <name evidence="20" type="ORF">Gasu_40330</name>
</gene>
<dbReference type="NCBIfam" id="TIGR03632">
    <property type="entry name" value="uS11_bact"/>
    <property type="match status" value="1"/>
</dbReference>
<evidence type="ECO:0000256" key="6">
    <source>
        <dbReference type="ARBA" id="ARBA00012418"/>
    </source>
</evidence>